<dbReference type="Proteomes" id="UP000717515">
    <property type="component" value="Unassembled WGS sequence"/>
</dbReference>
<feature type="region of interest" description="Disordered" evidence="1">
    <location>
        <begin position="1743"/>
        <end position="1799"/>
    </location>
</feature>
<feature type="compositionally biased region" description="Basic residues" evidence="1">
    <location>
        <begin position="108"/>
        <end position="119"/>
    </location>
</feature>
<accession>A0A9P8A0V9</accession>
<dbReference type="GO" id="GO:0005085">
    <property type="term" value="F:guanyl-nucleotide exchange factor activity"/>
    <property type="evidence" value="ECO:0007669"/>
    <property type="project" value="InterPro"/>
</dbReference>
<protein>
    <recommendedName>
        <fullName evidence="2">DH domain-containing protein</fullName>
    </recommendedName>
</protein>
<feature type="region of interest" description="Disordered" evidence="1">
    <location>
        <begin position="1850"/>
        <end position="1898"/>
    </location>
</feature>
<feature type="region of interest" description="Disordered" evidence="1">
    <location>
        <begin position="1925"/>
        <end position="1951"/>
    </location>
</feature>
<dbReference type="PANTHER" id="PTHR45818:SF3">
    <property type="entry name" value="PROTEIN VAV"/>
    <property type="match status" value="1"/>
</dbReference>
<feature type="region of interest" description="Disordered" evidence="1">
    <location>
        <begin position="1992"/>
        <end position="2031"/>
    </location>
</feature>
<evidence type="ECO:0000259" key="2">
    <source>
        <dbReference type="PROSITE" id="PS50010"/>
    </source>
</evidence>
<dbReference type="Pfam" id="PF00621">
    <property type="entry name" value="RhoGEF"/>
    <property type="match status" value="1"/>
</dbReference>
<dbReference type="InterPro" id="IPR011993">
    <property type="entry name" value="PH-like_dom_sf"/>
</dbReference>
<feature type="region of interest" description="Disordered" evidence="1">
    <location>
        <begin position="2194"/>
        <end position="2234"/>
    </location>
</feature>
<sequence length="2303" mass="250956">MYPSMITPTSGERLLHLRQSSDALLSSTSKTPLIIASALSDPCVQQSAYSHTSSFSSPTSTGFALSNWGCPSTAPVTPRSSVATTAAKSHWARSEGSSPTTSIGAQTLKKRSSYTRRSQKAAHRVAVRRIITESHQLQQYTRPKTPLSAPEASALSTSAPHTLLALGAVTEAILQDQRPSMKLRPADRAYPLSSNSSTAELQSSLSARDCIHSLRQDPLVRRHYQRRATIASAQISGVSVSSFSNPTWEQRHLSPSSAGYYEHQKFCRRDGRALSAGMTVWSRISVPGERLIRRIRSGSTADLQASRSNLWPPVNAMVNQGIVAARRSAELDQQYRANATGVDPGSRAIIDLDTHLTRTINDGCHLPLSSVQQQGILSLWHSSPSSCSTVPVQRLQPPSRNTSPLLLPSLRGLAAQAGLSFQHRLRFKGRHRRHRVGDDVPFDRKRVSVRLARRDSKRWMSGSLGIQIKHASPNLAHHQCVKPLPPLQTTSGARKMRSLESLKISLSRFDKPLPPLPTSSDTRNAAGSVLGDEDGHLVEVIPGNERYHDTRSRVADAGAGHSGGWLVQGQCGMHATMRNVQQGPLRDNDHHLVDGLDAAEEIKTHKDNGLPHYQLSDENTSMGQGLLTQEIFHALDAYNASSLQGFDSFRFPQSTYAAMNETAPEPRPRMRQHSHHQSLPHYSESKAPGTPSLSPSQAILLTRTNSASTAKSSPNMVCRPLSARTAGTTRATALQLPLEWIEASKSIGKTKRPGSRMERQRRHNSHLRRSESCSFISHRPSMSFNSSKKDLLSLQMRRINKPDAKVNRLPEIQTTAGIGPFSLSGGSGQTDSQAGLGGFATASVMLSGCMLNAMGITYAANLHGGAMEDDNTNTNRVVTVSVSPQDITDYQMQVSNRDRGAINTILTELATVDEYRPESASQELGGHHARLHGDAVGDEVGSEPATTDHPSDAARTEELATPATTSSDLNTSAVDSGSSTALQTFPIDPSPILDAGEIKRFVKRSHALQELEMTEEGYVNDLDILIHVHLRALETKAWFPQILHANMRRCVSGLLALHQEFLLRLKACKLDDSDPERHAPLRVYKNLAGCFEILNHDNYLYGVFCELRMRTINEINRAVGQAAIALLEKEGKELLAQQGRPKSRVDLKDCLIKPIQRICRYPLLLKEILRLTSMDDPEYQHVEQAHEMMREMAQEMDETQRVVERKLLTEQFLRKLPETNFPKKVSSTPSREHSNNHAEIHPNGHGISSNSNTGAFPHPSSKNTHGIATVAGTQPGPPSPLDGYFEFDPNMDGIPSSPLTKAYVGTLGSIVLAGALEYVIIPDMPIRLKYYGCFLFETMLIIVKAKKSSLYEPRQWLPLRLCELHETTRLDGKTARYTRYGWRIMFDQFRIDFGASCVAEQQVWMNTLRNRIQSAKSAYAKLPRDIAAFETIVSSLPWNVAMGAGGSKTATGSLGYTSARHFHNIQQSPSPSPSPWSTCSSAIPSPLMPPPPPHTASSTTMMMAMSSMVTGEPDKWNANTRSVCSALEGIISGHHDRYLSPQATDTFERHTGSEGVVVKRERIGGMARSRGEPDLSEVDQKPPGHVPHMNPSQQQSQQQQQPPQRRQDPTANLLYPSTPVPWLLSENTRPTRSHSFDVTRVFTTGHSGGIKHTQRAMVQSMFKDVSTESIWTNSTALQPVPQPASATAMSPLTRRSSIRYGGPATFGYLNGSRGSLPHSSGGMMASSAHGSITALFTQDREDDLQPASGSNIYSLGSSGPSSTSLTSRLLRRRDSGTADRPNNTAAGSQDKKDWDRRRSSATGAIAATLALNFRKTSDSIHRRHPSIQDIQREDIEERVSVKARAELFEKRASASSSQLSGGPLSLSSSLPFRSKNEGKNIKASQSHQDLGSFKANGKTMSTSASSISVAGDAYSEALDALSSAGEAARSRRIGKRAGSEGTLKSSSSHSLPLALGFRNSSTQSLVPPPSAEPRDGVDRLWMAMGRLAQKGGISRGIHDKVPDNISHSTELKDQSCAHPSASPSSACSDPRHRSAALASTATVQKYAGGSLDCSGELLCHDVYPNFEADSSPTESSSTSSFMHLSKISCVPPSTSPTEYSGHFRTLSCCTDQSSDSGRSRGSTGSRTESRPIHLPRLTLTPSVSSTSCCSSSSRSSLYSITPSINDEHHAGRDRSAKKSTRRVLNFHDGYVCDEQHSVGEMPPSAAPPSSSSPSSSASASSPTPVLAGAAREQRRRSLSILQHITHSASQKFKTLIRSPSTLRRRTVMSLTPITMESPSNAEGALVEEEQEQEQEHEGETYDT</sequence>
<name>A0A9P8A0V9_MORAP</name>
<evidence type="ECO:0000256" key="1">
    <source>
        <dbReference type="SAM" id="MobiDB-lite"/>
    </source>
</evidence>
<dbReference type="Gene3D" id="2.30.29.30">
    <property type="entry name" value="Pleckstrin-homology domain (PH domain)/Phosphotyrosine-binding domain (PTB)"/>
    <property type="match status" value="1"/>
</dbReference>
<feature type="domain" description="DH" evidence="2">
    <location>
        <begin position="1003"/>
        <end position="1199"/>
    </location>
</feature>
<dbReference type="PANTHER" id="PTHR45818">
    <property type="entry name" value="PROTEIN VAV"/>
    <property type="match status" value="1"/>
</dbReference>
<feature type="compositionally biased region" description="Basic and acidic residues" evidence="1">
    <location>
        <begin position="1789"/>
        <end position="1798"/>
    </location>
</feature>
<dbReference type="InterPro" id="IPR035899">
    <property type="entry name" value="DBL_dom_sf"/>
</dbReference>
<feature type="compositionally biased region" description="Low complexity" evidence="1">
    <location>
        <begin position="2207"/>
        <end position="2222"/>
    </location>
</feature>
<reference evidence="3" key="1">
    <citation type="submission" date="2021-07" db="EMBL/GenBank/DDBJ databases">
        <title>Draft genome of Mortierella alpina, strain LL118, isolated from an aspen leaf litter sample.</title>
        <authorList>
            <person name="Yang S."/>
            <person name="Vinatzer B.A."/>
        </authorList>
    </citation>
    <scope>NUCLEOTIDE SEQUENCE</scope>
    <source>
        <strain evidence="3">LL118</strain>
    </source>
</reference>
<feature type="compositionally biased region" description="Basic and acidic residues" evidence="1">
    <location>
        <begin position="1549"/>
        <end position="1582"/>
    </location>
</feature>
<feature type="region of interest" description="Disordered" evidence="1">
    <location>
        <begin position="747"/>
        <end position="771"/>
    </location>
</feature>
<evidence type="ECO:0000313" key="4">
    <source>
        <dbReference type="Proteomes" id="UP000717515"/>
    </source>
</evidence>
<evidence type="ECO:0000313" key="3">
    <source>
        <dbReference type="EMBL" id="KAG9320354.1"/>
    </source>
</evidence>
<feature type="compositionally biased region" description="Low complexity" evidence="1">
    <location>
        <begin position="1475"/>
        <end position="1485"/>
    </location>
</feature>
<proteinExistence type="predicted"/>
<feature type="compositionally biased region" description="Polar residues" evidence="1">
    <location>
        <begin position="95"/>
        <end position="105"/>
    </location>
</feature>
<feature type="region of interest" description="Disordered" evidence="1">
    <location>
        <begin position="932"/>
        <end position="986"/>
    </location>
</feature>
<feature type="region of interest" description="Disordered" evidence="1">
    <location>
        <begin position="1465"/>
        <end position="1496"/>
    </location>
</feature>
<feature type="region of interest" description="Disordered" evidence="1">
    <location>
        <begin position="660"/>
        <end position="693"/>
    </location>
</feature>
<feature type="compositionally biased region" description="Basic residues" evidence="1">
    <location>
        <begin position="669"/>
        <end position="678"/>
    </location>
</feature>
<dbReference type="PROSITE" id="PS50010">
    <property type="entry name" value="DH_2"/>
    <property type="match status" value="1"/>
</dbReference>
<feature type="compositionally biased region" description="Basic and acidic residues" evidence="1">
    <location>
        <begin position="2293"/>
        <end position="2303"/>
    </location>
</feature>
<feature type="region of interest" description="Disordered" evidence="1">
    <location>
        <begin position="2110"/>
        <end position="2156"/>
    </location>
</feature>
<feature type="region of interest" description="Disordered" evidence="1">
    <location>
        <begin position="2271"/>
        <end position="2303"/>
    </location>
</feature>
<feature type="compositionally biased region" description="Low complexity" evidence="1">
    <location>
        <begin position="1853"/>
        <end position="1871"/>
    </location>
</feature>
<dbReference type="InterPro" id="IPR000219">
    <property type="entry name" value="DH_dom"/>
</dbReference>
<feature type="compositionally biased region" description="Basic and acidic residues" evidence="1">
    <location>
        <begin position="949"/>
        <end position="958"/>
    </location>
</feature>
<dbReference type="CDD" id="cd00160">
    <property type="entry name" value="RhoGEF"/>
    <property type="match status" value="1"/>
</dbReference>
<feature type="compositionally biased region" description="Low complexity" evidence="1">
    <location>
        <begin position="1591"/>
        <end position="1604"/>
    </location>
</feature>
<feature type="compositionally biased region" description="Polar residues" evidence="1">
    <location>
        <begin position="962"/>
        <end position="983"/>
    </location>
</feature>
<organism evidence="3 4">
    <name type="scientific">Mortierella alpina</name>
    <name type="common">Oleaginous fungus</name>
    <name type="synonym">Mortierella renispora</name>
    <dbReference type="NCBI Taxonomy" id="64518"/>
    <lineage>
        <taxon>Eukaryota</taxon>
        <taxon>Fungi</taxon>
        <taxon>Fungi incertae sedis</taxon>
        <taxon>Mucoromycota</taxon>
        <taxon>Mortierellomycotina</taxon>
        <taxon>Mortierellomycetes</taxon>
        <taxon>Mortierellales</taxon>
        <taxon>Mortierellaceae</taxon>
        <taxon>Mortierella</taxon>
    </lineage>
</organism>
<gene>
    <name evidence="3" type="ORF">KVV02_002087</name>
</gene>
<feature type="compositionally biased region" description="Low complexity" evidence="1">
    <location>
        <begin position="1754"/>
        <end position="1768"/>
    </location>
</feature>
<feature type="compositionally biased region" description="Basic residues" evidence="1">
    <location>
        <begin position="748"/>
        <end position="767"/>
    </location>
</feature>
<dbReference type="SUPFAM" id="SSF50729">
    <property type="entry name" value="PH domain-like"/>
    <property type="match status" value="1"/>
</dbReference>
<dbReference type="SMART" id="SM00325">
    <property type="entry name" value="RhoGEF"/>
    <property type="match status" value="1"/>
</dbReference>
<feature type="compositionally biased region" description="Polar residues" evidence="1">
    <location>
        <begin position="75"/>
        <end position="87"/>
    </location>
</feature>
<feature type="compositionally biased region" description="Low complexity" evidence="1">
    <location>
        <begin position="2016"/>
        <end position="2028"/>
    </location>
</feature>
<feature type="compositionally biased region" description="Polar residues" evidence="1">
    <location>
        <begin position="2271"/>
        <end position="2280"/>
    </location>
</feature>
<feature type="compositionally biased region" description="Low complexity" evidence="1">
    <location>
        <begin position="2113"/>
        <end position="2126"/>
    </location>
</feature>
<feature type="region of interest" description="Disordered" evidence="1">
    <location>
        <begin position="75"/>
        <end position="119"/>
    </location>
</feature>
<dbReference type="EMBL" id="JAIFTL010000298">
    <property type="protein sequence ID" value="KAG9320354.1"/>
    <property type="molecule type" value="Genomic_DNA"/>
</dbReference>
<comment type="caution">
    <text evidence="3">The sequence shown here is derived from an EMBL/GenBank/DDBJ whole genome shotgun (WGS) entry which is preliminary data.</text>
</comment>
<feature type="compositionally biased region" description="Low complexity" evidence="1">
    <location>
        <begin position="2134"/>
        <end position="2156"/>
    </location>
</feature>
<dbReference type="GO" id="GO:0005737">
    <property type="term" value="C:cytoplasm"/>
    <property type="evidence" value="ECO:0007669"/>
    <property type="project" value="TreeGrafter"/>
</dbReference>
<feature type="region of interest" description="Disordered" evidence="1">
    <location>
        <begin position="1549"/>
        <end position="1630"/>
    </location>
</feature>
<dbReference type="Gene3D" id="1.20.900.10">
    <property type="entry name" value="Dbl homology (DH) domain"/>
    <property type="match status" value="1"/>
</dbReference>
<dbReference type="SUPFAM" id="SSF48065">
    <property type="entry name" value="DBL homology domain (DH-domain)"/>
    <property type="match status" value="1"/>
</dbReference>